<reference evidence="1 2" key="1">
    <citation type="journal article" date="2004" name="Emerg. Infect. Dis.">
        <title>Amoebae-resisting bacteria isolated from human nasal swabs by amoebal coculture.</title>
        <authorList>
            <person name="Greub G."/>
            <person name="La Scola B."/>
            <person name="Raoult D."/>
        </authorList>
    </citation>
    <scope>NUCLEOTIDE SEQUENCE [LARGE SCALE GENOMIC DNA]</scope>
    <source>
        <strain evidence="1 2">CCUG 51329</strain>
    </source>
</reference>
<accession>A0A3D9AJ07</accession>
<gene>
    <name evidence="1" type="ORF">DRF68_18845</name>
</gene>
<proteinExistence type="predicted"/>
<comment type="caution">
    <text evidence="1">The sequence shown here is derived from an EMBL/GenBank/DDBJ whole genome shotgun (WGS) entry which is preliminary data.</text>
</comment>
<name>A0A3D9AJ07_9FLAO</name>
<dbReference type="EMBL" id="QNVU01000058">
    <property type="protein sequence ID" value="REC41344.1"/>
    <property type="molecule type" value="Genomic_DNA"/>
</dbReference>
<dbReference type="Proteomes" id="UP000256924">
    <property type="component" value="Unassembled WGS sequence"/>
</dbReference>
<dbReference type="AlphaFoldDB" id="A0A3D9AJ07"/>
<evidence type="ECO:0000313" key="1">
    <source>
        <dbReference type="EMBL" id="REC41344.1"/>
    </source>
</evidence>
<protein>
    <submittedName>
        <fullName evidence="1">Uncharacterized protein</fullName>
    </submittedName>
</protein>
<organism evidence="1 2">
    <name type="scientific">Candidatus Chryseobacterium massiliense</name>
    <dbReference type="NCBI Taxonomy" id="204089"/>
    <lineage>
        <taxon>Bacteria</taxon>
        <taxon>Pseudomonadati</taxon>
        <taxon>Bacteroidota</taxon>
        <taxon>Flavobacteriia</taxon>
        <taxon>Flavobacteriales</taxon>
        <taxon>Weeksellaceae</taxon>
        <taxon>Chryseobacterium group</taxon>
        <taxon>Chryseobacterium</taxon>
    </lineage>
</organism>
<keyword evidence="2" id="KW-1185">Reference proteome</keyword>
<sequence length="101" mass="11850">MRSFQDDKNAAKTFRESKQFYIEKKICTIYARSFQKDSSFHNASQNFNQNDKRPLKILAEKRIINNYSLFCLSFSIRSVTLSLSKSLCKNKTVSFWKSSSE</sequence>
<evidence type="ECO:0000313" key="2">
    <source>
        <dbReference type="Proteomes" id="UP000256924"/>
    </source>
</evidence>